<evidence type="ECO:0000256" key="1">
    <source>
        <dbReference type="ARBA" id="ARBA00004123"/>
    </source>
</evidence>
<dbReference type="InterPro" id="IPR011993">
    <property type="entry name" value="PH-like_dom_sf"/>
</dbReference>
<dbReference type="InterPro" id="IPR005607">
    <property type="entry name" value="BSD_dom"/>
</dbReference>
<evidence type="ECO:0000313" key="9">
    <source>
        <dbReference type="Proteomes" id="UP001187531"/>
    </source>
</evidence>
<reference evidence="8" key="1">
    <citation type="submission" date="2023-07" db="EMBL/GenBank/DDBJ databases">
        <title>Chromosome-level genome assembly of Artemia franciscana.</title>
        <authorList>
            <person name="Jo E."/>
        </authorList>
    </citation>
    <scope>NUCLEOTIDE SEQUENCE</scope>
    <source>
        <tissue evidence="8">Whole body</tissue>
    </source>
</reference>
<keyword evidence="4" id="KW-0805">Transcription regulation</keyword>
<dbReference type="InterPro" id="IPR027079">
    <property type="entry name" value="Tfb1/GTF2H1"/>
</dbReference>
<keyword evidence="5" id="KW-0804">Transcription</keyword>
<dbReference type="Gene3D" id="2.30.29.30">
    <property type="entry name" value="Pleckstrin-homology domain (PH domain)/Phosphotyrosine-binding domain (PTB)"/>
    <property type="match status" value="1"/>
</dbReference>
<dbReference type="SMART" id="SM00751">
    <property type="entry name" value="BSD"/>
    <property type="match status" value="2"/>
</dbReference>
<dbReference type="AlphaFoldDB" id="A0AA88LBE8"/>
<dbReference type="EMBL" id="JAVRJZ010000007">
    <property type="protein sequence ID" value="KAK2720029.1"/>
    <property type="molecule type" value="Genomic_DNA"/>
</dbReference>
<evidence type="ECO:0000313" key="8">
    <source>
        <dbReference type="EMBL" id="KAK2720029.1"/>
    </source>
</evidence>
<name>A0AA88LBE8_ARTSF</name>
<dbReference type="Gene3D" id="6.10.140.1200">
    <property type="match status" value="1"/>
</dbReference>
<evidence type="ECO:0000256" key="6">
    <source>
        <dbReference type="ARBA" id="ARBA00023242"/>
    </source>
</evidence>
<dbReference type="Pfam" id="PF08567">
    <property type="entry name" value="PH_TFIIH"/>
    <property type="match status" value="1"/>
</dbReference>
<comment type="subcellular location">
    <subcellularLocation>
        <location evidence="1">Nucleus</location>
    </subcellularLocation>
</comment>
<comment type="caution">
    <text evidence="8">The sequence shown here is derived from an EMBL/GenBank/DDBJ whole genome shotgun (WGS) entry which is preliminary data.</text>
</comment>
<dbReference type="InterPro" id="IPR035925">
    <property type="entry name" value="BSD_dom_sf"/>
</dbReference>
<evidence type="ECO:0000259" key="7">
    <source>
        <dbReference type="PROSITE" id="PS50858"/>
    </source>
</evidence>
<dbReference type="InterPro" id="IPR013876">
    <property type="entry name" value="TFIIH_BTF_p62_N"/>
</dbReference>
<feature type="domain" description="BSD" evidence="7">
    <location>
        <begin position="179"/>
        <end position="231"/>
    </location>
</feature>
<feature type="domain" description="BSD" evidence="7">
    <location>
        <begin position="100"/>
        <end position="147"/>
    </location>
</feature>
<sequence length="387" mass="45311">MASEDILLMVPFVRHKKIDGSLYVMETRIGWIPEGKETFAISHNYIDIKMQKVSPADKPRIQLQVVLNDDNSTTFLFSNPEGKESQMKDREKVKDWLIQLLPKFKIKISKELEEKNRILKENPLVLQLYKELVIPEVVSSEVFWTEFAPPLIKVSEPEEKQVVGVSSGFLAEIKPQADGVNDLRVNLTKNMIDSIFRTYPAVQKKYEALVPRKMTATSFWEKFIHSYYFQREREKDDIFNECAKTEDMDFVRDVRSGVKDPLSDLTRLVETEFATDNESIESQPSLFQPLLRSEEIQNELRELYRAVCELLRHFWSTLTTQQPGGDEKILIVFESLINFQKKKLKPFEDKLKAQRESVDAANITRHLQCLLQIADKKFKRWDEMRQK</sequence>
<evidence type="ECO:0000256" key="2">
    <source>
        <dbReference type="ARBA" id="ARBA00009448"/>
    </source>
</evidence>
<keyword evidence="6" id="KW-0539">Nucleus</keyword>
<keyword evidence="3" id="KW-0677">Repeat</keyword>
<keyword evidence="9" id="KW-1185">Reference proteome</keyword>
<proteinExistence type="inferred from homology"/>
<gene>
    <name evidence="8" type="ORF">QYM36_004068</name>
</gene>
<dbReference type="CDD" id="cd13229">
    <property type="entry name" value="PH_TFIIH"/>
    <property type="match status" value="1"/>
</dbReference>
<dbReference type="SUPFAM" id="SSF140383">
    <property type="entry name" value="BSD domain-like"/>
    <property type="match status" value="1"/>
</dbReference>
<evidence type="ECO:0000256" key="3">
    <source>
        <dbReference type="ARBA" id="ARBA00022737"/>
    </source>
</evidence>
<dbReference type="Pfam" id="PF03909">
    <property type="entry name" value="BSD"/>
    <property type="match status" value="1"/>
</dbReference>
<dbReference type="Proteomes" id="UP001187531">
    <property type="component" value="Unassembled WGS sequence"/>
</dbReference>
<dbReference type="GO" id="GO:0006289">
    <property type="term" value="P:nucleotide-excision repair"/>
    <property type="evidence" value="ECO:0007669"/>
    <property type="project" value="InterPro"/>
</dbReference>
<dbReference type="GO" id="GO:0000439">
    <property type="term" value="C:transcription factor TFIIH core complex"/>
    <property type="evidence" value="ECO:0007669"/>
    <property type="project" value="InterPro"/>
</dbReference>
<evidence type="ECO:0000256" key="4">
    <source>
        <dbReference type="ARBA" id="ARBA00023015"/>
    </source>
</evidence>
<organism evidence="8 9">
    <name type="scientific">Artemia franciscana</name>
    <name type="common">Brine shrimp</name>
    <name type="synonym">Artemia sanfranciscana</name>
    <dbReference type="NCBI Taxonomy" id="6661"/>
    <lineage>
        <taxon>Eukaryota</taxon>
        <taxon>Metazoa</taxon>
        <taxon>Ecdysozoa</taxon>
        <taxon>Arthropoda</taxon>
        <taxon>Crustacea</taxon>
        <taxon>Branchiopoda</taxon>
        <taxon>Anostraca</taxon>
        <taxon>Artemiidae</taxon>
        <taxon>Artemia</taxon>
    </lineage>
</organism>
<dbReference type="PROSITE" id="PS50858">
    <property type="entry name" value="BSD"/>
    <property type="match status" value="2"/>
</dbReference>
<dbReference type="GO" id="GO:0006351">
    <property type="term" value="P:DNA-templated transcription"/>
    <property type="evidence" value="ECO:0007669"/>
    <property type="project" value="InterPro"/>
</dbReference>
<protein>
    <recommendedName>
        <fullName evidence="7">BSD domain-containing protein</fullName>
    </recommendedName>
</protein>
<dbReference type="PANTHER" id="PTHR12856">
    <property type="entry name" value="TRANSCRIPTION INITIATION FACTOR IIH-RELATED"/>
    <property type="match status" value="1"/>
</dbReference>
<comment type="similarity">
    <text evidence="2">Belongs to the TFB1 family.</text>
</comment>
<dbReference type="SUPFAM" id="SSF50729">
    <property type="entry name" value="PH domain-like"/>
    <property type="match status" value="1"/>
</dbReference>
<evidence type="ECO:0000256" key="5">
    <source>
        <dbReference type="ARBA" id="ARBA00023163"/>
    </source>
</evidence>
<accession>A0AA88LBE8</accession>